<accession>A0A0M7A0J6</accession>
<organism evidence="1 2">
    <name type="scientific">Roseibium album</name>
    <dbReference type="NCBI Taxonomy" id="311410"/>
    <lineage>
        <taxon>Bacteria</taxon>
        <taxon>Pseudomonadati</taxon>
        <taxon>Pseudomonadota</taxon>
        <taxon>Alphaproteobacteria</taxon>
        <taxon>Hyphomicrobiales</taxon>
        <taxon>Stappiaceae</taxon>
        <taxon>Roseibium</taxon>
    </lineage>
</organism>
<sequence length="107" mass="11854">MRRVGWVFYSHWSFQAEHSHTGLAPTAPDDSDLWMCGPDSNRDPKIIRTCNGSSWTGAGFHSDPTSAQTAFDNAEQHFSSLPANTEALYANLRPIRLAAHIGLHCQD</sequence>
<name>A0A0M7A0J6_9HYPH</name>
<gene>
    <name evidence="1" type="ORF">LA5096_02436</name>
</gene>
<keyword evidence="2" id="KW-1185">Reference proteome</keyword>
<dbReference type="AlphaFoldDB" id="A0A0M7A0J6"/>
<dbReference type="EMBL" id="CXWC01000010">
    <property type="protein sequence ID" value="CTQ70231.1"/>
    <property type="molecule type" value="Genomic_DNA"/>
</dbReference>
<protein>
    <submittedName>
        <fullName evidence="1">Uncharacterized protein</fullName>
    </submittedName>
</protein>
<dbReference type="Proteomes" id="UP000049983">
    <property type="component" value="Unassembled WGS sequence"/>
</dbReference>
<evidence type="ECO:0000313" key="1">
    <source>
        <dbReference type="EMBL" id="CTQ70231.1"/>
    </source>
</evidence>
<reference evidence="2" key="1">
    <citation type="submission" date="2015-07" db="EMBL/GenBank/DDBJ databases">
        <authorList>
            <person name="Rodrigo-Torres Lidia"/>
            <person name="Arahal R.David."/>
        </authorList>
    </citation>
    <scope>NUCLEOTIDE SEQUENCE [LARGE SCALE GENOMIC DNA]</scope>
    <source>
        <strain evidence="2">CECT 5096</strain>
    </source>
</reference>
<proteinExistence type="predicted"/>
<evidence type="ECO:0000313" key="2">
    <source>
        <dbReference type="Proteomes" id="UP000049983"/>
    </source>
</evidence>